<evidence type="ECO:0008006" key="3">
    <source>
        <dbReference type="Google" id="ProtNLM"/>
    </source>
</evidence>
<keyword evidence="2" id="KW-1185">Reference proteome</keyword>
<dbReference type="EMBL" id="LFMY01000001">
    <property type="protein sequence ID" value="OKL63644.1"/>
    <property type="molecule type" value="Genomic_DNA"/>
</dbReference>
<comment type="caution">
    <text evidence="1">The sequence shown here is derived from an EMBL/GenBank/DDBJ whole genome shotgun (WGS) entry which is preliminary data.</text>
</comment>
<dbReference type="AlphaFoldDB" id="A0A225AYW2"/>
<dbReference type="Proteomes" id="UP000214365">
    <property type="component" value="Unassembled WGS sequence"/>
</dbReference>
<dbReference type="GeneID" id="31000258"/>
<dbReference type="InterPro" id="IPR036047">
    <property type="entry name" value="F-box-like_dom_sf"/>
</dbReference>
<accession>A0A225AYW2</accession>
<gene>
    <name evidence="1" type="ORF">UA08_00503</name>
</gene>
<evidence type="ECO:0000313" key="2">
    <source>
        <dbReference type="Proteomes" id="UP000214365"/>
    </source>
</evidence>
<evidence type="ECO:0000313" key="1">
    <source>
        <dbReference type="EMBL" id="OKL63644.1"/>
    </source>
</evidence>
<sequence>MPLVDLYTSRHSKTLASIAHSARTEAARTLNASNPASLYCLPAELICEICDYLPTAETFCLMICCARFWHGRTGIPTFIKVRQLVCQPQPPRVKEIEVSTIMAKIKIPTTLETSHWIRALCDSLPYPPPVGV</sequence>
<protein>
    <recommendedName>
        <fullName evidence="3">F-box domain-containing protein</fullName>
    </recommendedName>
</protein>
<dbReference type="RefSeq" id="XP_020123765.1">
    <property type="nucleotide sequence ID" value="XM_020260317.1"/>
</dbReference>
<reference evidence="1 2" key="1">
    <citation type="submission" date="2015-06" db="EMBL/GenBank/DDBJ databases">
        <title>Talaromyces atroroseus IBT 11181 draft genome.</title>
        <authorList>
            <person name="Rasmussen K.B."/>
            <person name="Rasmussen S."/>
            <person name="Petersen B."/>
            <person name="Sicheritz-Ponten T."/>
            <person name="Mortensen U.H."/>
            <person name="Thrane U."/>
        </authorList>
    </citation>
    <scope>NUCLEOTIDE SEQUENCE [LARGE SCALE GENOMIC DNA]</scope>
    <source>
        <strain evidence="1 2">IBT 11181</strain>
    </source>
</reference>
<dbReference type="OrthoDB" id="4176762at2759"/>
<organism evidence="1 2">
    <name type="scientific">Talaromyces atroroseus</name>
    <dbReference type="NCBI Taxonomy" id="1441469"/>
    <lineage>
        <taxon>Eukaryota</taxon>
        <taxon>Fungi</taxon>
        <taxon>Dikarya</taxon>
        <taxon>Ascomycota</taxon>
        <taxon>Pezizomycotina</taxon>
        <taxon>Eurotiomycetes</taxon>
        <taxon>Eurotiomycetidae</taxon>
        <taxon>Eurotiales</taxon>
        <taxon>Trichocomaceae</taxon>
        <taxon>Talaromyces</taxon>
        <taxon>Talaromyces sect. Trachyspermi</taxon>
    </lineage>
</organism>
<proteinExistence type="predicted"/>
<dbReference type="SUPFAM" id="SSF81383">
    <property type="entry name" value="F-box domain"/>
    <property type="match status" value="1"/>
</dbReference>
<name>A0A225AYW2_TALAT</name>